<dbReference type="PANTHER" id="PTHR11091:SF0">
    <property type="entry name" value="MALATE DEHYDROGENASE"/>
    <property type="match status" value="1"/>
</dbReference>
<dbReference type="PANTHER" id="PTHR11091">
    <property type="entry name" value="OXIDOREDUCTASE-RELATED"/>
    <property type="match status" value="1"/>
</dbReference>
<dbReference type="SUPFAM" id="SSF89733">
    <property type="entry name" value="L-sulfolactate dehydrogenase-like"/>
    <property type="match status" value="1"/>
</dbReference>
<organism evidence="3 4">
    <name type="scientific">Tectimicrobiota bacterium</name>
    <dbReference type="NCBI Taxonomy" id="2528274"/>
    <lineage>
        <taxon>Bacteria</taxon>
        <taxon>Pseudomonadati</taxon>
        <taxon>Nitrospinota/Tectimicrobiota group</taxon>
        <taxon>Candidatus Tectimicrobiota</taxon>
    </lineage>
</organism>
<dbReference type="InterPro" id="IPR043144">
    <property type="entry name" value="Mal/L-sulf/L-lact_DH-like_ah"/>
</dbReference>
<comment type="similarity">
    <text evidence="1">Belongs to the LDH2/MDH2 oxidoreductase family.</text>
</comment>
<evidence type="ECO:0000313" key="3">
    <source>
        <dbReference type="EMBL" id="MBI3128141.1"/>
    </source>
</evidence>
<reference evidence="3" key="1">
    <citation type="submission" date="2020-07" db="EMBL/GenBank/DDBJ databases">
        <title>Huge and variable diversity of episymbiotic CPR bacteria and DPANN archaea in groundwater ecosystems.</title>
        <authorList>
            <person name="He C.Y."/>
            <person name="Keren R."/>
            <person name="Whittaker M."/>
            <person name="Farag I.F."/>
            <person name="Doudna J."/>
            <person name="Cate J.H.D."/>
            <person name="Banfield J.F."/>
        </authorList>
    </citation>
    <scope>NUCLEOTIDE SEQUENCE</scope>
    <source>
        <strain evidence="3">NC_groundwater_763_Ag_S-0.2um_68_21</strain>
    </source>
</reference>
<dbReference type="EMBL" id="JACPUR010000024">
    <property type="protein sequence ID" value="MBI3128141.1"/>
    <property type="molecule type" value="Genomic_DNA"/>
</dbReference>
<dbReference type="AlphaFoldDB" id="A0A932MQJ2"/>
<evidence type="ECO:0000256" key="2">
    <source>
        <dbReference type="ARBA" id="ARBA00023002"/>
    </source>
</evidence>
<comment type="caution">
    <text evidence="3">The sequence shown here is derived from an EMBL/GenBank/DDBJ whole genome shotgun (WGS) entry which is preliminary data.</text>
</comment>
<evidence type="ECO:0000256" key="1">
    <source>
        <dbReference type="ARBA" id="ARBA00006056"/>
    </source>
</evidence>
<protein>
    <submittedName>
        <fullName evidence="3">Ldh family oxidoreductase</fullName>
    </submittedName>
</protein>
<dbReference type="Pfam" id="PF02615">
    <property type="entry name" value="Ldh_2"/>
    <property type="match status" value="1"/>
</dbReference>
<dbReference type="GO" id="GO:0016491">
    <property type="term" value="F:oxidoreductase activity"/>
    <property type="evidence" value="ECO:0007669"/>
    <property type="project" value="UniProtKB-KW"/>
</dbReference>
<name>A0A932MQJ2_UNCTE</name>
<proteinExistence type="inferred from homology"/>
<dbReference type="InterPro" id="IPR003767">
    <property type="entry name" value="Malate/L-lactate_DH-like"/>
</dbReference>
<dbReference type="InterPro" id="IPR043143">
    <property type="entry name" value="Mal/L-sulf/L-lact_DH-like_NADP"/>
</dbReference>
<dbReference type="Gene3D" id="3.30.1370.60">
    <property type="entry name" value="Hypothetical oxidoreductase yiak, domain 2"/>
    <property type="match status" value="1"/>
</dbReference>
<dbReference type="Proteomes" id="UP000782312">
    <property type="component" value="Unassembled WGS sequence"/>
</dbReference>
<evidence type="ECO:0000313" key="4">
    <source>
        <dbReference type="Proteomes" id="UP000782312"/>
    </source>
</evidence>
<sequence length="352" mass="38374">MAEIRFPVDRLQSFIRAAFVAQGVPAGHAEIAAQRMIESDLRGMGAHGILRLPPYSRRIREGGYNLNPKIKVTRETPVSALVDGDNGLGQVVMTFVAELAIKKAKESGMAWIGTHHDNHAGCGGVYASLPLKHDMVAMYSTVANANHMAPWNGVDRLLSTNPLAIAVPAGEEPPVVLDIATTVVSYGRIKLAAQRGETMPAGWMIDMKGEPLTDPNRSDEGFLLPIGGYKGYGLNFILGALAGVMNGAAFGSAVIDFNKDFKSVTNTGHMYFVMRPDLFRDIKGFKAEMDFRIREIRDSTPMEGKGPILLPGELEHRSQIEVREKGVPVNETLLKQLRELAASLKLEDRLEG</sequence>
<gene>
    <name evidence="3" type="ORF">HYZ11_11100</name>
</gene>
<accession>A0A932MQJ2</accession>
<dbReference type="InterPro" id="IPR036111">
    <property type="entry name" value="Mal/L-sulfo/L-lacto_DH-like_sf"/>
</dbReference>
<keyword evidence="2" id="KW-0560">Oxidoreductase</keyword>
<dbReference type="Gene3D" id="1.10.1530.10">
    <property type="match status" value="1"/>
</dbReference>